<organism evidence="2 4">
    <name type="scientific">Didymodactylos carnosus</name>
    <dbReference type="NCBI Taxonomy" id="1234261"/>
    <lineage>
        <taxon>Eukaryota</taxon>
        <taxon>Metazoa</taxon>
        <taxon>Spiralia</taxon>
        <taxon>Gnathifera</taxon>
        <taxon>Rotifera</taxon>
        <taxon>Eurotatoria</taxon>
        <taxon>Bdelloidea</taxon>
        <taxon>Philodinida</taxon>
        <taxon>Philodinidae</taxon>
        <taxon>Didymodactylos</taxon>
    </lineage>
</organism>
<evidence type="ECO:0000313" key="3">
    <source>
        <dbReference type="EMBL" id="CAF4343346.1"/>
    </source>
</evidence>
<evidence type="ECO:0000313" key="2">
    <source>
        <dbReference type="EMBL" id="CAF1477545.1"/>
    </source>
</evidence>
<dbReference type="Proteomes" id="UP000681722">
    <property type="component" value="Unassembled WGS sequence"/>
</dbReference>
<gene>
    <name evidence="2" type="ORF">GPM918_LOCUS35701</name>
    <name evidence="3" type="ORF">SRO942_LOCUS36421</name>
</gene>
<accession>A0A815RNT9</accession>
<reference evidence="2" key="1">
    <citation type="submission" date="2021-02" db="EMBL/GenBank/DDBJ databases">
        <authorList>
            <person name="Nowell W R."/>
        </authorList>
    </citation>
    <scope>NUCLEOTIDE SEQUENCE</scope>
</reference>
<dbReference type="AlphaFoldDB" id="A0A815RNT9"/>
<protein>
    <submittedName>
        <fullName evidence="2">Uncharacterized protein</fullName>
    </submittedName>
</protein>
<dbReference type="Proteomes" id="UP000663829">
    <property type="component" value="Unassembled WGS sequence"/>
</dbReference>
<feature type="compositionally biased region" description="Polar residues" evidence="1">
    <location>
        <begin position="45"/>
        <end position="58"/>
    </location>
</feature>
<dbReference type="EMBL" id="CAJNOQ010020907">
    <property type="protein sequence ID" value="CAF1477545.1"/>
    <property type="molecule type" value="Genomic_DNA"/>
</dbReference>
<sequence length="58" mass="6462">MAQVGFDNNEKPGLLDQNSPSYQAPPYQAPPYQAPSYQAPPYPAHTQQTFHPGAQQQY</sequence>
<feature type="compositionally biased region" description="Pro residues" evidence="1">
    <location>
        <begin position="27"/>
        <end position="43"/>
    </location>
</feature>
<evidence type="ECO:0000256" key="1">
    <source>
        <dbReference type="SAM" id="MobiDB-lite"/>
    </source>
</evidence>
<evidence type="ECO:0000313" key="4">
    <source>
        <dbReference type="Proteomes" id="UP000663829"/>
    </source>
</evidence>
<proteinExistence type="predicted"/>
<feature type="region of interest" description="Disordered" evidence="1">
    <location>
        <begin position="1"/>
        <end position="58"/>
    </location>
</feature>
<comment type="caution">
    <text evidence="2">The sequence shown here is derived from an EMBL/GenBank/DDBJ whole genome shotgun (WGS) entry which is preliminary data.</text>
</comment>
<feature type="non-terminal residue" evidence="2">
    <location>
        <position position="58"/>
    </location>
</feature>
<keyword evidence="4" id="KW-1185">Reference proteome</keyword>
<name>A0A815RNT9_9BILA</name>
<dbReference type="EMBL" id="CAJOBC010086381">
    <property type="protein sequence ID" value="CAF4343346.1"/>
    <property type="molecule type" value="Genomic_DNA"/>
</dbReference>